<accession>A0A2D3VIQ8</accession>
<evidence type="ECO:0000313" key="3">
    <source>
        <dbReference type="Proteomes" id="UP000225277"/>
    </source>
</evidence>
<evidence type="ECO:0000313" key="2">
    <source>
        <dbReference type="EMBL" id="CZT24201.1"/>
    </source>
</evidence>
<feature type="region of interest" description="Disordered" evidence="1">
    <location>
        <begin position="19"/>
        <end position="44"/>
    </location>
</feature>
<dbReference type="Proteomes" id="UP000225277">
    <property type="component" value="Unassembled WGS sequence"/>
</dbReference>
<feature type="compositionally biased region" description="Polar residues" evidence="1">
    <location>
        <begin position="30"/>
        <end position="44"/>
    </location>
</feature>
<protein>
    <submittedName>
        <fullName evidence="2">Uncharacterized protein</fullName>
    </submittedName>
</protein>
<evidence type="ECO:0000256" key="1">
    <source>
        <dbReference type="SAM" id="MobiDB-lite"/>
    </source>
</evidence>
<keyword evidence="3" id="KW-1185">Reference proteome</keyword>
<sequence length="553" mass="61107">MSHSAAQGIENCFRPMHQELGHHTPDRRTSTQMPPSTKPTSQTAASEFFRKLHSISSLGAGGYDGRLTPIYRSIARVYFFITAGRVLWSWFDPGRRQSLLVNWRRQAHQVEISDLSQLILTTYLNHLEGIMGEEQPETNLGSLYIDEQELNPHLKHEMFNSLLKAAQGSARGSMKCSDEWRSLILGVLYDAGGSVDDVYEVICLTRVMFPGEVLLTEASSRWSTFVEDLEEQLQMDGYSQTLEMQKIEPLPSEPGQLSLRPQNLRGSASDSSTTLNAPDGSAPGSIRPSPIAISTNTSNQVGFSVQDPDPAPLVNVAASSTQINPPDGVQEYRSRFTTRSARLEVKISADLQKLEIADVESDWESWHGKLHNALKSSPVNGNTKETAAAKSFHKKLASTGGASEDLLLETADSILAAVVNLHRHGTPLRVDERETFRAKNDRDIRAADLSYGIKNRLNQIIPIIRQNKRVALECVFTERTTEFLAWAPGVMLARRSLWAQLNLKKATKLKDLEAKVGTASSGNAVTHQDQESEQDSDVDGEAEQDAGQSGEDE</sequence>
<feature type="compositionally biased region" description="Basic and acidic residues" evidence="1">
    <location>
        <begin position="19"/>
        <end position="29"/>
    </location>
</feature>
<feature type="compositionally biased region" description="Polar residues" evidence="1">
    <location>
        <begin position="518"/>
        <end position="527"/>
    </location>
</feature>
<dbReference type="GeneID" id="35604978"/>
<dbReference type="AlphaFoldDB" id="A0A2D3VIQ8"/>
<dbReference type="RefSeq" id="XP_023630925.1">
    <property type="nucleotide sequence ID" value="XM_023775157.1"/>
</dbReference>
<feature type="region of interest" description="Disordered" evidence="1">
    <location>
        <begin position="251"/>
        <end position="293"/>
    </location>
</feature>
<feature type="compositionally biased region" description="Acidic residues" evidence="1">
    <location>
        <begin position="531"/>
        <end position="553"/>
    </location>
</feature>
<feature type="region of interest" description="Disordered" evidence="1">
    <location>
        <begin position="517"/>
        <end position="553"/>
    </location>
</feature>
<organism evidence="2 3">
    <name type="scientific">Ramularia collo-cygni</name>
    <dbReference type="NCBI Taxonomy" id="112498"/>
    <lineage>
        <taxon>Eukaryota</taxon>
        <taxon>Fungi</taxon>
        <taxon>Dikarya</taxon>
        <taxon>Ascomycota</taxon>
        <taxon>Pezizomycotina</taxon>
        <taxon>Dothideomycetes</taxon>
        <taxon>Dothideomycetidae</taxon>
        <taxon>Mycosphaerellales</taxon>
        <taxon>Mycosphaerellaceae</taxon>
        <taxon>Ramularia</taxon>
    </lineage>
</organism>
<feature type="compositionally biased region" description="Polar residues" evidence="1">
    <location>
        <begin position="259"/>
        <end position="276"/>
    </location>
</feature>
<gene>
    <name evidence="2" type="ORF">RCC_09918</name>
</gene>
<dbReference type="EMBL" id="FJUY01000020">
    <property type="protein sequence ID" value="CZT24201.1"/>
    <property type="molecule type" value="Genomic_DNA"/>
</dbReference>
<name>A0A2D3VIQ8_9PEZI</name>
<reference evidence="2 3" key="1">
    <citation type="submission" date="2016-03" db="EMBL/GenBank/DDBJ databases">
        <authorList>
            <person name="Ploux O."/>
        </authorList>
    </citation>
    <scope>NUCLEOTIDE SEQUENCE [LARGE SCALE GENOMIC DNA]</scope>
    <source>
        <strain evidence="2 3">URUG2</strain>
    </source>
</reference>
<proteinExistence type="predicted"/>